<dbReference type="Gene3D" id="3.20.20.70">
    <property type="entry name" value="Aldolase class I"/>
    <property type="match status" value="1"/>
</dbReference>
<protein>
    <submittedName>
        <fullName evidence="7">Radical SAM protein</fullName>
    </submittedName>
</protein>
<evidence type="ECO:0000256" key="1">
    <source>
        <dbReference type="ARBA" id="ARBA00022691"/>
    </source>
</evidence>
<accession>A0A3E4GUC8</accession>
<dbReference type="SUPFAM" id="SSF102114">
    <property type="entry name" value="Radical SAM enzymes"/>
    <property type="match status" value="1"/>
</dbReference>
<keyword evidence="2 5" id="KW-0479">Metal-binding</keyword>
<evidence type="ECO:0000256" key="2">
    <source>
        <dbReference type="ARBA" id="ARBA00022723"/>
    </source>
</evidence>
<dbReference type="Proteomes" id="UP000260655">
    <property type="component" value="Unassembled WGS sequence"/>
</dbReference>
<dbReference type="GO" id="GO:0051536">
    <property type="term" value="F:iron-sulfur cluster binding"/>
    <property type="evidence" value="ECO:0007669"/>
    <property type="project" value="UniProtKB-KW"/>
</dbReference>
<gene>
    <name evidence="7" type="ORF">DXD67_02020</name>
</gene>
<evidence type="ECO:0000313" key="7">
    <source>
        <dbReference type="EMBL" id="RGJ26559.1"/>
    </source>
</evidence>
<keyword evidence="4 5" id="KW-0411">Iron-sulfur</keyword>
<dbReference type="InterPro" id="IPR058240">
    <property type="entry name" value="rSAM_sf"/>
</dbReference>
<feature type="binding site" evidence="5">
    <location>
        <position position="114"/>
    </location>
    <ligand>
        <name>[4Fe-4S] cluster</name>
        <dbReference type="ChEBI" id="CHEBI:49883"/>
        <note>4Fe-4S-S-AdoMet</note>
    </ligand>
</feature>
<dbReference type="CDD" id="cd01335">
    <property type="entry name" value="Radical_SAM"/>
    <property type="match status" value="1"/>
</dbReference>
<dbReference type="PIRSF" id="PIRSF004869">
    <property type="entry name" value="PflX_prd"/>
    <property type="match status" value="1"/>
</dbReference>
<reference evidence="7 8" key="1">
    <citation type="submission" date="2018-08" db="EMBL/GenBank/DDBJ databases">
        <title>A genome reference for cultivated species of the human gut microbiota.</title>
        <authorList>
            <person name="Zou Y."/>
            <person name="Xue W."/>
            <person name="Luo G."/>
        </authorList>
    </citation>
    <scope>NUCLEOTIDE SEQUENCE [LARGE SCALE GENOMIC DNA]</scope>
    <source>
        <strain evidence="7 8">TM07-19</strain>
    </source>
</reference>
<dbReference type="GO" id="GO:0003824">
    <property type="term" value="F:catalytic activity"/>
    <property type="evidence" value="ECO:0007669"/>
    <property type="project" value="InterPro"/>
</dbReference>
<evidence type="ECO:0000259" key="6">
    <source>
        <dbReference type="Pfam" id="PF04055"/>
    </source>
</evidence>
<proteinExistence type="predicted"/>
<feature type="domain" description="Radical SAM core" evidence="6">
    <location>
        <begin position="109"/>
        <end position="245"/>
    </location>
</feature>
<keyword evidence="3 5" id="KW-0408">Iron</keyword>
<evidence type="ECO:0000256" key="4">
    <source>
        <dbReference type="ARBA" id="ARBA00023014"/>
    </source>
</evidence>
<comment type="cofactor">
    <cofactor evidence="5">
        <name>[4Fe-4S] cluster</name>
        <dbReference type="ChEBI" id="CHEBI:49883"/>
    </cofactor>
    <text evidence="5">Binds 1 [4Fe-4S] cluster. The cluster is coordinated with 3 cysteines and an exchangeable S-adenosyl-L-methionine.</text>
</comment>
<dbReference type="SFLD" id="SFLDG01099">
    <property type="entry name" value="Uncharacterised_Radical_SAM_Su"/>
    <property type="match status" value="1"/>
</dbReference>
<dbReference type="SFLD" id="SFLDS00029">
    <property type="entry name" value="Radical_SAM"/>
    <property type="match status" value="1"/>
</dbReference>
<feature type="binding site" evidence="5">
    <location>
        <position position="121"/>
    </location>
    <ligand>
        <name>[4Fe-4S] cluster</name>
        <dbReference type="ChEBI" id="CHEBI:49883"/>
        <note>4Fe-4S-S-AdoMet</note>
    </ligand>
</feature>
<dbReference type="PANTHER" id="PTHR43075">
    <property type="entry name" value="FORMATE LYASE ACTIVATING ENZYME, PUTATIVE (AFU_ORTHOLOGUE AFUA_2G15630)-RELATED"/>
    <property type="match status" value="1"/>
</dbReference>
<evidence type="ECO:0000256" key="3">
    <source>
        <dbReference type="ARBA" id="ARBA00023004"/>
    </source>
</evidence>
<dbReference type="InterPro" id="IPR040085">
    <property type="entry name" value="MJ0674-like"/>
</dbReference>
<evidence type="ECO:0000313" key="8">
    <source>
        <dbReference type="Proteomes" id="UP000260655"/>
    </source>
</evidence>
<dbReference type="InterPro" id="IPR013785">
    <property type="entry name" value="Aldolase_TIM"/>
</dbReference>
<comment type="caution">
    <text evidence="7">The sequence shown here is derived from an EMBL/GenBank/DDBJ whole genome shotgun (WGS) entry which is preliminary data.</text>
</comment>
<dbReference type="EMBL" id="QSOV01000001">
    <property type="protein sequence ID" value="RGJ26559.1"/>
    <property type="molecule type" value="Genomic_DNA"/>
</dbReference>
<dbReference type="InterPro" id="IPR016431">
    <property type="entry name" value="Pyrv-formate_lyase-activ_prd"/>
</dbReference>
<keyword evidence="1 5" id="KW-0949">S-adenosyl-L-methionine</keyword>
<dbReference type="InterPro" id="IPR007197">
    <property type="entry name" value="rSAM"/>
</dbReference>
<evidence type="ECO:0000256" key="5">
    <source>
        <dbReference type="PIRSR" id="PIRSR004869-50"/>
    </source>
</evidence>
<feature type="binding site" evidence="5">
    <location>
        <position position="118"/>
    </location>
    <ligand>
        <name>[4Fe-4S] cluster</name>
        <dbReference type="ChEBI" id="CHEBI:49883"/>
        <note>4Fe-4S-S-AdoMet</note>
    </ligand>
</feature>
<dbReference type="AlphaFoldDB" id="A0A3E4GUC8"/>
<dbReference type="PANTHER" id="PTHR43075:SF1">
    <property type="entry name" value="FORMATE LYASE ACTIVATING ENZYME, PUTATIVE (AFU_ORTHOLOGUE AFUA_2G15630)-RELATED"/>
    <property type="match status" value="1"/>
</dbReference>
<dbReference type="Pfam" id="PF04055">
    <property type="entry name" value="Radical_SAM"/>
    <property type="match status" value="1"/>
</dbReference>
<sequence length="353" mass="39971">MYIPPNLRQNACLHFIVADGERIFNLWKRKTWVAIFQKVRYTERNESGIDERLSDRMSGCTLCPRMCEADRENGKTGFCGETGEIRAARAALHMWEEPCISGKEGSGTVFFTGCTLRCVFCQNHEIAGSKVGKVISEERLAEIFLELQGKGANNINLVTPTHFVPQIIRALQSAKKQGMYLPVVYNTGGYERVETLKMLDGLVDIYLPDFKYLNTDHAKKYSMAEDYPEVAKAVLAEMVRQAGKPVFDERGMMKRGVIVRHLLLPGCLADGKRVVKYLHETYGNRIYMSLMSQYTPLESLDAVKYPELNRKVPEYAYEKLVDYAISLGVMQAFIQEGDTAKESFIPPFTLEGV</sequence>
<organism evidence="7 8">
    <name type="scientific">Coprococcus comes</name>
    <dbReference type="NCBI Taxonomy" id="410072"/>
    <lineage>
        <taxon>Bacteria</taxon>
        <taxon>Bacillati</taxon>
        <taxon>Bacillota</taxon>
        <taxon>Clostridia</taxon>
        <taxon>Lachnospirales</taxon>
        <taxon>Lachnospiraceae</taxon>
        <taxon>Coprococcus</taxon>
    </lineage>
</organism>
<dbReference type="GO" id="GO:0046872">
    <property type="term" value="F:metal ion binding"/>
    <property type="evidence" value="ECO:0007669"/>
    <property type="project" value="UniProtKB-KW"/>
</dbReference>
<name>A0A3E4GUC8_9FIRM</name>